<dbReference type="EMBL" id="CP007511">
    <property type="protein sequence ID" value="AJE15949.1"/>
    <property type="molecule type" value="Genomic_DNA"/>
</dbReference>
<dbReference type="PANTHER" id="PTHR34142">
    <property type="entry name" value="ENDO-BETA-1,4-GLUCANASE A"/>
    <property type="match status" value="1"/>
</dbReference>
<reference evidence="6 8" key="3">
    <citation type="journal article" name="Genome Announc.">
        <title>Complete Genome Sequence of Pseudomonas balearica DSM 6083T.</title>
        <authorList>
            <person name="Bennasar-Figueras A."/>
            <person name="Salva-Serra F."/>
            <person name="Jaen-Luchoro D."/>
            <person name="Segui C."/>
            <person name="Aliaga F."/>
            <person name="Busquets A."/>
            <person name="Gomila M."/>
            <person name="Moore E.R."/>
            <person name="Lalucat J."/>
        </authorList>
    </citation>
    <scope>NUCLEOTIDE SEQUENCE [LARGE SCALE GENOMIC DNA]</scope>
    <source>
        <strain evidence="8">DSM 6083</strain>
        <strain evidence="6">DSM6083</strain>
    </source>
</reference>
<feature type="signal peptide" evidence="4">
    <location>
        <begin position="1"/>
        <end position="33"/>
    </location>
</feature>
<evidence type="ECO:0000313" key="9">
    <source>
        <dbReference type="Proteomes" id="UP000182276"/>
    </source>
</evidence>
<dbReference type="KEGG" id="pbm:CL52_13220"/>
<evidence type="ECO:0000256" key="4">
    <source>
        <dbReference type="SAM" id="SignalP"/>
    </source>
</evidence>
<dbReference type="GO" id="GO:0004553">
    <property type="term" value="F:hydrolase activity, hydrolyzing O-glycosyl compounds"/>
    <property type="evidence" value="ECO:0007669"/>
    <property type="project" value="InterPro"/>
</dbReference>
<proteinExistence type="predicted"/>
<keyword evidence="4" id="KW-0732">Signal</keyword>
<dbReference type="AlphaFoldDB" id="A0A8D3Y2D3"/>
<dbReference type="Proteomes" id="UP000031271">
    <property type="component" value="Chromosome"/>
</dbReference>
<keyword evidence="9" id="KW-1185">Reference proteome</keyword>
<dbReference type="Pfam" id="PF00150">
    <property type="entry name" value="Cellulase"/>
    <property type="match status" value="1"/>
</dbReference>
<feature type="region of interest" description="Disordered" evidence="3">
    <location>
        <begin position="348"/>
        <end position="372"/>
    </location>
</feature>
<dbReference type="Proteomes" id="UP000182276">
    <property type="component" value="Unassembled WGS sequence"/>
</dbReference>
<accession>A0A8D3Y2D3</accession>
<evidence type="ECO:0000256" key="3">
    <source>
        <dbReference type="SAM" id="MobiDB-lite"/>
    </source>
</evidence>
<dbReference type="InterPro" id="IPR001547">
    <property type="entry name" value="Glyco_hydro_5"/>
</dbReference>
<feature type="compositionally biased region" description="Low complexity" evidence="3">
    <location>
        <begin position="348"/>
        <end position="363"/>
    </location>
</feature>
<dbReference type="RefSeq" id="WP_041109376.1">
    <property type="nucleotide sequence ID" value="NZ_CP007511.1"/>
</dbReference>
<dbReference type="PANTHER" id="PTHR34142:SF1">
    <property type="entry name" value="GLYCOSIDE HYDROLASE FAMILY 5 DOMAIN-CONTAINING PROTEIN"/>
    <property type="match status" value="1"/>
</dbReference>
<feature type="chain" id="PRO_5034866529" evidence="4">
    <location>
        <begin position="34"/>
        <end position="696"/>
    </location>
</feature>
<reference evidence="7 9" key="2">
    <citation type="submission" date="2016-10" db="EMBL/GenBank/DDBJ databases">
        <authorList>
            <person name="Varghese N."/>
            <person name="Submissions S."/>
        </authorList>
    </citation>
    <scope>NUCLEOTIDE SEQUENCE [LARGE SCALE GENOMIC DNA]</scope>
    <source>
        <strain evidence="7 9">DSM 6083</strain>
    </source>
</reference>
<feature type="region of interest" description="Disordered" evidence="3">
    <location>
        <begin position="242"/>
        <end position="261"/>
    </location>
</feature>
<dbReference type="GeneID" id="77260863"/>
<name>A0A8D3Y2D3_9GAMM</name>
<feature type="domain" description="Glycoside hydrolase family 5" evidence="5">
    <location>
        <begin position="385"/>
        <end position="654"/>
    </location>
</feature>
<evidence type="ECO:0000313" key="6">
    <source>
        <dbReference type="EMBL" id="AJE15949.1"/>
    </source>
</evidence>
<keyword evidence="2" id="KW-0326">Glycosidase</keyword>
<evidence type="ECO:0000259" key="5">
    <source>
        <dbReference type="Pfam" id="PF00150"/>
    </source>
</evidence>
<evidence type="ECO:0000313" key="8">
    <source>
        <dbReference type="Proteomes" id="UP000031271"/>
    </source>
</evidence>
<sequence>MSINVFAGARKALAASITIAVLGSFGVVAPVQAATTTLTASQTAATAKINAFTNTDWLNGVFRRAPAVSIPNTASNKTAFGIGASVRLADGQVRKVTKVYEVGSNLSVFFDGALLDGGKVGAPNSVSAGSTGTSTPSTSTGSTGTVGVVQSAAINGFTNTDWLNGVFRQKPGFSIAATEANKAAFKVGASVKLADGQVRKITVAQVVGSNMSVFVDGAAVDGSVVGAPKSLSVLGTTTSADASPAPIAPAPAPAPSTQTSTALNSFTNTDWLNGIYRKAAGFSISASAANQAAFKVGASVKLADGQVRKITRAQVVGSNMAIFVDGALLNGSTVGYPKTISVISATTTTPSVSEPSAPVVSQPAPAPVPTQPGNGTPIKLVGVNLSGAGFGPSVVPGTHGTNYIYPAESYYKKYADNGMNLVRLPFLWERIQPRLNTELNATELARLIQSLDFAQKHGVKVILDLHNYYRYFGKLIGSPEVPISAFANVWQRLAQKVLNHPAVYGYGLMNEPYSTNGLWPQAALAAAKAVRQVDGSRWIFVAGDRWSSAWHWPHYNAKLIADPWMRDPKNNLVYEAHMYIDKDFSGNYFDKSETYAPNIGIERVKPFVEWLKTNKLRGYIGEHGIPDYSSSALVAMDNLLGYLRQNCVPMTYWAGGPWWGEYALSLDVASNKYRPQLPILKKHATATSCTTIGPLM</sequence>
<protein>
    <submittedName>
        <fullName evidence="6">Cellulase</fullName>
    </submittedName>
    <submittedName>
        <fullName evidence="7">Endoglucanase</fullName>
    </submittedName>
</protein>
<reference evidence="8" key="1">
    <citation type="submission" date="2014-03" db="EMBL/GenBank/DDBJ databases">
        <title>Complete genome of Pseudomonas balearica DSM 6083T, a sewage water isolate from an enrichment with 2-methylnaphthalene.</title>
        <authorList>
            <person name="Salva-Serra F."/>
            <person name="Jaen-Luchoro D."/>
            <person name="Busquets A."/>
            <person name="Pena A."/>
            <person name="Gomila M."/>
            <person name="Bosch R."/>
            <person name="Nogales B."/>
            <person name="Garcia-Valdes E."/>
            <person name="Lalucat J."/>
            <person name="Bennasar A."/>
        </authorList>
    </citation>
    <scope>NUCLEOTIDE SEQUENCE [LARGE SCALE GENOMIC DNA]</scope>
    <source>
        <strain evidence="8">DSM 6083</strain>
    </source>
</reference>
<organism evidence="6 8">
    <name type="scientific">Stutzerimonas balearica DSM 6083</name>
    <dbReference type="NCBI Taxonomy" id="1123016"/>
    <lineage>
        <taxon>Bacteria</taxon>
        <taxon>Pseudomonadati</taxon>
        <taxon>Pseudomonadota</taxon>
        <taxon>Gammaproteobacteria</taxon>
        <taxon>Pseudomonadales</taxon>
        <taxon>Pseudomonadaceae</taxon>
        <taxon>Stutzerimonas</taxon>
    </lineage>
</organism>
<gene>
    <name evidence="6" type="ORF">CL52_13220</name>
    <name evidence="7" type="ORF">SAMN05660875_102126</name>
</gene>
<dbReference type="InterPro" id="IPR017853">
    <property type="entry name" value="GH"/>
</dbReference>
<evidence type="ECO:0000256" key="1">
    <source>
        <dbReference type="ARBA" id="ARBA00022801"/>
    </source>
</evidence>
<evidence type="ECO:0000256" key="2">
    <source>
        <dbReference type="ARBA" id="ARBA00023295"/>
    </source>
</evidence>
<dbReference type="GO" id="GO:0009251">
    <property type="term" value="P:glucan catabolic process"/>
    <property type="evidence" value="ECO:0007669"/>
    <property type="project" value="TreeGrafter"/>
</dbReference>
<dbReference type="EMBL" id="FNHO01000002">
    <property type="protein sequence ID" value="SDM08483.1"/>
    <property type="molecule type" value="Genomic_DNA"/>
</dbReference>
<dbReference type="Gene3D" id="3.20.20.80">
    <property type="entry name" value="Glycosidases"/>
    <property type="match status" value="1"/>
</dbReference>
<evidence type="ECO:0000313" key="7">
    <source>
        <dbReference type="EMBL" id="SDM08483.1"/>
    </source>
</evidence>
<dbReference type="SUPFAM" id="SSF51445">
    <property type="entry name" value="(Trans)glycosidases"/>
    <property type="match status" value="1"/>
</dbReference>
<keyword evidence="1" id="KW-0378">Hydrolase</keyword>